<accession>A0A9D7K3S8</accession>
<dbReference type="EMBL" id="JADJUC010000006">
    <property type="protein sequence ID" value="MBK8524102.1"/>
    <property type="molecule type" value="Genomic_DNA"/>
</dbReference>
<feature type="chain" id="PRO_5039379750" evidence="2">
    <location>
        <begin position="22"/>
        <end position="277"/>
    </location>
</feature>
<sequence>MRFILCILMFLPLLAWGQANQSTGDELRKLAWQAGPSEGQIAAKAAISVPDGYMFLDAPNTRRFLELAGNPPRDGHYLFAPANLKWFAVFSFNPSGYVKDDEKIDADALLKSMKESDGSGNEERKRLGMDAIFTDGWAVPPHYDTQSKRLEWGVRLTTARGESNANYTSRLLGRSGVMSAVLVADLNTLSADTQEFKTALQKFNFVSGEKYSEFKEGDKIAQYGLAALILGGAAAVATKKGFWAVIGGFLAAFWKVLAAAVVAAFVGLGKLFSRKKE</sequence>
<proteinExistence type="predicted"/>
<evidence type="ECO:0000313" key="4">
    <source>
        <dbReference type="Proteomes" id="UP000886689"/>
    </source>
</evidence>
<keyword evidence="1" id="KW-0812">Transmembrane</keyword>
<keyword evidence="2" id="KW-0732">Signal</keyword>
<organism evidence="3 4">
    <name type="scientific">Candidatus Proximibacter danicus</name>
    <dbReference type="NCBI Taxonomy" id="2954365"/>
    <lineage>
        <taxon>Bacteria</taxon>
        <taxon>Pseudomonadati</taxon>
        <taxon>Pseudomonadota</taxon>
        <taxon>Betaproteobacteria</taxon>
        <taxon>Candidatus Proximibacter</taxon>
    </lineage>
</organism>
<feature type="transmembrane region" description="Helical" evidence="1">
    <location>
        <begin position="242"/>
        <end position="268"/>
    </location>
</feature>
<evidence type="ECO:0000256" key="2">
    <source>
        <dbReference type="SAM" id="SignalP"/>
    </source>
</evidence>
<dbReference type="Pfam" id="PF09935">
    <property type="entry name" value="DUF2167"/>
    <property type="match status" value="1"/>
</dbReference>
<name>A0A9D7K3S8_9PROT</name>
<keyword evidence="1" id="KW-1133">Transmembrane helix</keyword>
<dbReference type="InterPro" id="IPR018682">
    <property type="entry name" value="DUF2167_membr"/>
</dbReference>
<keyword evidence="1" id="KW-0472">Membrane</keyword>
<dbReference type="AlphaFoldDB" id="A0A9D7K3S8"/>
<gene>
    <name evidence="3" type="ORF">IPL58_08195</name>
</gene>
<reference evidence="3" key="1">
    <citation type="submission" date="2020-10" db="EMBL/GenBank/DDBJ databases">
        <title>Connecting structure to function with the recovery of over 1000 high-quality activated sludge metagenome-assembled genomes encoding full-length rRNA genes using long-read sequencing.</title>
        <authorList>
            <person name="Singleton C.M."/>
            <person name="Petriglieri F."/>
            <person name="Kristensen J.M."/>
            <person name="Kirkegaard R.H."/>
            <person name="Michaelsen T.Y."/>
            <person name="Andersen M.H."/>
            <person name="Karst S.M."/>
            <person name="Dueholm M.S."/>
            <person name="Nielsen P.H."/>
            <person name="Albertsen M."/>
        </authorList>
    </citation>
    <scope>NUCLEOTIDE SEQUENCE</scope>
    <source>
        <strain evidence="3">Hirt_18-Q3-R61-65_BATAC.395</strain>
    </source>
</reference>
<dbReference type="Proteomes" id="UP000886689">
    <property type="component" value="Unassembled WGS sequence"/>
</dbReference>
<evidence type="ECO:0000256" key="1">
    <source>
        <dbReference type="SAM" id="Phobius"/>
    </source>
</evidence>
<protein>
    <submittedName>
        <fullName evidence="3">DUF2167 domain-containing protein</fullName>
    </submittedName>
</protein>
<evidence type="ECO:0000313" key="3">
    <source>
        <dbReference type="EMBL" id="MBK8524102.1"/>
    </source>
</evidence>
<feature type="signal peptide" evidence="2">
    <location>
        <begin position="1"/>
        <end position="21"/>
    </location>
</feature>
<comment type="caution">
    <text evidence="3">The sequence shown here is derived from an EMBL/GenBank/DDBJ whole genome shotgun (WGS) entry which is preliminary data.</text>
</comment>